<evidence type="ECO:0000313" key="4">
    <source>
        <dbReference type="Proteomes" id="UP000069940"/>
    </source>
</evidence>
<feature type="chain" id="PRO_5046058139" description="Secreted protein" evidence="2">
    <location>
        <begin position="20"/>
        <end position="219"/>
    </location>
</feature>
<keyword evidence="1" id="KW-0472">Membrane</keyword>
<evidence type="ECO:0008006" key="5">
    <source>
        <dbReference type="Google" id="ProtNLM"/>
    </source>
</evidence>
<reference evidence="3" key="2">
    <citation type="submission" date="2025-05" db="UniProtKB">
        <authorList>
            <consortium name="EnsemblMetazoa"/>
        </authorList>
    </citation>
    <scope>IDENTIFICATION</scope>
    <source>
        <strain evidence="3">Foshan</strain>
    </source>
</reference>
<dbReference type="GeneID" id="109424793"/>
<evidence type="ECO:0000256" key="1">
    <source>
        <dbReference type="SAM" id="Phobius"/>
    </source>
</evidence>
<feature type="signal peptide" evidence="2">
    <location>
        <begin position="1"/>
        <end position="19"/>
    </location>
</feature>
<evidence type="ECO:0000256" key="2">
    <source>
        <dbReference type="SAM" id="SignalP"/>
    </source>
</evidence>
<dbReference type="RefSeq" id="XP_019555523.2">
    <property type="nucleotide sequence ID" value="XM_019699978.3"/>
</dbReference>
<name>A0ABM1Z965_AEDAL</name>
<organism evidence="3 4">
    <name type="scientific">Aedes albopictus</name>
    <name type="common">Asian tiger mosquito</name>
    <name type="synonym">Stegomyia albopicta</name>
    <dbReference type="NCBI Taxonomy" id="7160"/>
    <lineage>
        <taxon>Eukaryota</taxon>
        <taxon>Metazoa</taxon>
        <taxon>Ecdysozoa</taxon>
        <taxon>Arthropoda</taxon>
        <taxon>Hexapoda</taxon>
        <taxon>Insecta</taxon>
        <taxon>Pterygota</taxon>
        <taxon>Neoptera</taxon>
        <taxon>Endopterygota</taxon>
        <taxon>Diptera</taxon>
        <taxon>Nematocera</taxon>
        <taxon>Culicoidea</taxon>
        <taxon>Culicidae</taxon>
        <taxon>Culicinae</taxon>
        <taxon>Aedini</taxon>
        <taxon>Aedes</taxon>
        <taxon>Stegomyia</taxon>
    </lineage>
</organism>
<proteinExistence type="predicted"/>
<keyword evidence="1" id="KW-1133">Transmembrane helix</keyword>
<sequence length="219" mass="23708">MRQKAFLSLLLGCFLLASAEPQQAAPSTTSRPALENPAYDPTMYQQFVPQDAVQKYVQAYSGHNYQNAQGGFVPYEPAVSAIMSSQPFQAYLVPATPIEKPTLMNSVRTGMPTARTVLAFFGQIVSFVFGSIGAVALGTLLTSILCFVTPFCTLSFRSAKGLDVGVGETAKEVISTLGEQVTADRVKRAAEFVKVAVDKFQRLNQQVREATERKAGVVQ</sequence>
<accession>A0ABM1Z965</accession>
<keyword evidence="1" id="KW-0812">Transmembrane</keyword>
<protein>
    <recommendedName>
        <fullName evidence="5">Secreted protein</fullName>
    </recommendedName>
</protein>
<dbReference type="Proteomes" id="UP000069940">
    <property type="component" value="Unassembled WGS sequence"/>
</dbReference>
<keyword evidence="4" id="KW-1185">Reference proteome</keyword>
<keyword evidence="2" id="KW-0732">Signal</keyword>
<feature type="transmembrane region" description="Helical" evidence="1">
    <location>
        <begin position="120"/>
        <end position="148"/>
    </location>
</feature>
<evidence type="ECO:0000313" key="3">
    <source>
        <dbReference type="EnsemblMetazoa" id="AALFPA23_016268.P23709"/>
    </source>
</evidence>
<reference evidence="4" key="1">
    <citation type="journal article" date="2015" name="Proc. Natl. Acad. Sci. U.S.A.">
        <title>Genome sequence of the Asian Tiger mosquito, Aedes albopictus, reveals insights into its biology, genetics, and evolution.</title>
        <authorList>
            <person name="Chen X.G."/>
            <person name="Jiang X."/>
            <person name="Gu J."/>
            <person name="Xu M."/>
            <person name="Wu Y."/>
            <person name="Deng Y."/>
            <person name="Zhang C."/>
            <person name="Bonizzoni M."/>
            <person name="Dermauw W."/>
            <person name="Vontas J."/>
            <person name="Armbruster P."/>
            <person name="Huang X."/>
            <person name="Yang Y."/>
            <person name="Zhang H."/>
            <person name="He W."/>
            <person name="Peng H."/>
            <person name="Liu Y."/>
            <person name="Wu K."/>
            <person name="Chen J."/>
            <person name="Lirakis M."/>
            <person name="Topalis P."/>
            <person name="Van Leeuwen T."/>
            <person name="Hall A.B."/>
            <person name="Jiang X."/>
            <person name="Thorpe C."/>
            <person name="Mueller R.L."/>
            <person name="Sun C."/>
            <person name="Waterhouse R.M."/>
            <person name="Yan G."/>
            <person name="Tu Z.J."/>
            <person name="Fang X."/>
            <person name="James A.A."/>
        </authorList>
    </citation>
    <scope>NUCLEOTIDE SEQUENCE [LARGE SCALE GENOMIC DNA]</scope>
    <source>
        <strain evidence="4">Foshan</strain>
    </source>
</reference>
<dbReference type="EnsemblMetazoa" id="AALFPA23_016268.R23709">
    <property type="protein sequence ID" value="AALFPA23_016268.P23709"/>
    <property type="gene ID" value="AALFPA23_016268"/>
</dbReference>